<gene>
    <name evidence="1" type="ORF">HPB48_019736</name>
</gene>
<dbReference type="VEuPathDB" id="VectorBase:HLOH_055772"/>
<evidence type="ECO:0000313" key="2">
    <source>
        <dbReference type="Proteomes" id="UP000821853"/>
    </source>
</evidence>
<dbReference type="EMBL" id="JABSTR010000005">
    <property type="protein sequence ID" value="KAH9370899.1"/>
    <property type="molecule type" value="Genomic_DNA"/>
</dbReference>
<reference evidence="1 2" key="1">
    <citation type="journal article" date="2020" name="Cell">
        <title>Large-Scale Comparative Analyses of Tick Genomes Elucidate Their Genetic Diversity and Vector Capacities.</title>
        <authorList>
            <consortium name="Tick Genome and Microbiome Consortium (TIGMIC)"/>
            <person name="Jia N."/>
            <person name="Wang J."/>
            <person name="Shi W."/>
            <person name="Du L."/>
            <person name="Sun Y."/>
            <person name="Zhan W."/>
            <person name="Jiang J.F."/>
            <person name="Wang Q."/>
            <person name="Zhang B."/>
            <person name="Ji P."/>
            <person name="Bell-Sakyi L."/>
            <person name="Cui X.M."/>
            <person name="Yuan T.T."/>
            <person name="Jiang B.G."/>
            <person name="Yang W.F."/>
            <person name="Lam T.T."/>
            <person name="Chang Q.C."/>
            <person name="Ding S.J."/>
            <person name="Wang X.J."/>
            <person name="Zhu J.G."/>
            <person name="Ruan X.D."/>
            <person name="Zhao L."/>
            <person name="Wei J.T."/>
            <person name="Ye R.Z."/>
            <person name="Que T.C."/>
            <person name="Du C.H."/>
            <person name="Zhou Y.H."/>
            <person name="Cheng J.X."/>
            <person name="Dai P.F."/>
            <person name="Guo W.B."/>
            <person name="Han X.H."/>
            <person name="Huang E.J."/>
            <person name="Li L.F."/>
            <person name="Wei W."/>
            <person name="Gao Y.C."/>
            <person name="Liu J.Z."/>
            <person name="Shao H.Z."/>
            <person name="Wang X."/>
            <person name="Wang C.C."/>
            <person name="Yang T.C."/>
            <person name="Huo Q.B."/>
            <person name="Li W."/>
            <person name="Chen H.Y."/>
            <person name="Chen S.E."/>
            <person name="Zhou L.G."/>
            <person name="Ni X.B."/>
            <person name="Tian J.H."/>
            <person name="Sheng Y."/>
            <person name="Liu T."/>
            <person name="Pan Y.S."/>
            <person name="Xia L.Y."/>
            <person name="Li J."/>
            <person name="Zhao F."/>
            <person name="Cao W.C."/>
        </authorList>
    </citation>
    <scope>NUCLEOTIDE SEQUENCE [LARGE SCALE GENOMIC DNA]</scope>
    <source>
        <strain evidence="1">HaeL-2018</strain>
    </source>
</reference>
<organism evidence="1 2">
    <name type="scientific">Haemaphysalis longicornis</name>
    <name type="common">Bush tick</name>
    <dbReference type="NCBI Taxonomy" id="44386"/>
    <lineage>
        <taxon>Eukaryota</taxon>
        <taxon>Metazoa</taxon>
        <taxon>Ecdysozoa</taxon>
        <taxon>Arthropoda</taxon>
        <taxon>Chelicerata</taxon>
        <taxon>Arachnida</taxon>
        <taxon>Acari</taxon>
        <taxon>Parasitiformes</taxon>
        <taxon>Ixodida</taxon>
        <taxon>Ixodoidea</taxon>
        <taxon>Ixodidae</taxon>
        <taxon>Haemaphysalinae</taxon>
        <taxon>Haemaphysalis</taxon>
    </lineage>
</organism>
<dbReference type="Proteomes" id="UP000821853">
    <property type="component" value="Chromosome 3"/>
</dbReference>
<evidence type="ECO:0008006" key="3">
    <source>
        <dbReference type="Google" id="ProtNLM"/>
    </source>
</evidence>
<protein>
    <recommendedName>
        <fullName evidence="3">Endonuclease/exonuclease/phosphatase domain-containing protein</fullName>
    </recommendedName>
</protein>
<proteinExistence type="predicted"/>
<comment type="caution">
    <text evidence="1">The sequence shown here is derived from an EMBL/GenBank/DDBJ whole genome shotgun (WGS) entry which is preliminary data.</text>
</comment>
<keyword evidence="2" id="KW-1185">Reference proteome</keyword>
<name>A0A9J6G6Y1_HAELO</name>
<sequence length="96" mass="10336">MQHTVTALLAATFPSSRPASAPASPGILPRTSHLFANVSQYTWQCLPHTLGSDHSIVHLTISGITKTQLGVARLTDWKAFRDTLEATPPANSDLDE</sequence>
<evidence type="ECO:0000313" key="1">
    <source>
        <dbReference type="EMBL" id="KAH9370899.1"/>
    </source>
</evidence>
<accession>A0A9J6G6Y1</accession>
<dbReference type="AlphaFoldDB" id="A0A9J6G6Y1"/>